<dbReference type="InterPro" id="IPR005590">
    <property type="entry name" value="DUF333"/>
</dbReference>
<keyword evidence="1" id="KW-0732">Signal</keyword>
<dbReference type="PANTHER" id="PTHR38008:SF2">
    <property type="entry name" value="HEMOLYSIN"/>
    <property type="match status" value="1"/>
</dbReference>
<dbReference type="Proteomes" id="UP000786875">
    <property type="component" value="Unassembled WGS sequence"/>
</dbReference>
<reference evidence="2 3" key="1">
    <citation type="submission" date="2020-04" db="EMBL/GenBank/DDBJ databases">
        <title>Genome sequencing of Rosenbergiella species.</title>
        <authorList>
            <person name="Alvarez-Perez S."/>
            <person name="Lievens B."/>
        </authorList>
    </citation>
    <scope>NUCLEOTIDE SEQUENCE [LARGE SCALE GENOMIC DNA]</scope>
    <source>
        <strain evidence="2 3">CdVSA20.1</strain>
    </source>
</reference>
<dbReference type="EMBL" id="JABBFO010000002">
    <property type="protein sequence ID" value="MBT0726479.1"/>
    <property type="molecule type" value="Genomic_DNA"/>
</dbReference>
<comment type="caution">
    <text evidence="2">The sequence shown here is derived from an EMBL/GenBank/DDBJ whole genome shotgun (WGS) entry which is preliminary data.</text>
</comment>
<dbReference type="PROSITE" id="PS51257">
    <property type="entry name" value="PROKAR_LIPOPROTEIN"/>
    <property type="match status" value="1"/>
</dbReference>
<dbReference type="PANTHER" id="PTHR38008">
    <property type="entry name" value="HEMOLYSIN-RELATED"/>
    <property type="match status" value="1"/>
</dbReference>
<name>A0ABS5T297_9GAMM</name>
<gene>
    <name evidence="2" type="ORF">HGT73_03625</name>
</gene>
<proteinExistence type="predicted"/>
<evidence type="ECO:0000313" key="2">
    <source>
        <dbReference type="EMBL" id="MBT0726479.1"/>
    </source>
</evidence>
<feature type="chain" id="PRO_5045718046" evidence="1">
    <location>
        <begin position="31"/>
        <end position="86"/>
    </location>
</feature>
<sequence>MKQRALLTVSLNCVVLVALTGCSSSPTKTAQQRNIGMANPASVYCLAQKGRLDSVSTTLGVSSFCTLPNGERIEEWALFHRDHPQQ</sequence>
<feature type="signal peptide" evidence="1">
    <location>
        <begin position="1"/>
        <end position="30"/>
    </location>
</feature>
<keyword evidence="3" id="KW-1185">Reference proteome</keyword>
<accession>A0ABS5T297</accession>
<evidence type="ECO:0000313" key="3">
    <source>
        <dbReference type="Proteomes" id="UP000786875"/>
    </source>
</evidence>
<dbReference type="RefSeq" id="WP_214212301.1">
    <property type="nucleotide sequence ID" value="NZ_JABBFO010000002.1"/>
</dbReference>
<protein>
    <submittedName>
        <fullName evidence="2">DUF333 domain-containing protein</fullName>
    </submittedName>
</protein>
<organism evidence="2 3">
    <name type="scientific">Rosenbergiella australiborealis</name>
    <dbReference type="NCBI Taxonomy" id="1544696"/>
    <lineage>
        <taxon>Bacteria</taxon>
        <taxon>Pseudomonadati</taxon>
        <taxon>Pseudomonadota</taxon>
        <taxon>Gammaproteobacteria</taxon>
        <taxon>Enterobacterales</taxon>
        <taxon>Erwiniaceae</taxon>
        <taxon>Rosenbergiella</taxon>
    </lineage>
</organism>
<dbReference type="Pfam" id="PF03891">
    <property type="entry name" value="DUF333"/>
    <property type="match status" value="1"/>
</dbReference>
<evidence type="ECO:0000256" key="1">
    <source>
        <dbReference type="SAM" id="SignalP"/>
    </source>
</evidence>